<dbReference type="KEGG" id="agi:FSB73_20765"/>
<keyword evidence="2" id="KW-1185">Reference proteome</keyword>
<dbReference type="RefSeq" id="WP_146786702.1">
    <property type="nucleotide sequence ID" value="NZ_CP042434.1"/>
</dbReference>
<reference evidence="1 2" key="1">
    <citation type="journal article" date="2017" name="Int. J. Syst. Evol. Microbiol.">
        <title>Arachidicoccus ginsenosidivorans sp. nov., with ginsenoside-converting activity isolated from ginseng cultivating soil.</title>
        <authorList>
            <person name="Siddiqi M.Z."/>
            <person name="Aslam Z."/>
            <person name="Im W.T."/>
        </authorList>
    </citation>
    <scope>NUCLEOTIDE SEQUENCE [LARGE SCALE GENOMIC DNA]</scope>
    <source>
        <strain evidence="1 2">Gsoil 809</strain>
    </source>
</reference>
<accession>A0A5B8VSL8</accession>
<evidence type="ECO:0000313" key="2">
    <source>
        <dbReference type="Proteomes" id="UP000321291"/>
    </source>
</evidence>
<name>A0A5B8VSL8_9BACT</name>
<proteinExistence type="predicted"/>
<dbReference type="OrthoDB" id="1091532at2"/>
<protein>
    <submittedName>
        <fullName evidence="1">Uncharacterized protein</fullName>
    </submittedName>
</protein>
<sequence>MDTLNTLRPQENSVLGLGWAYTFFKKLSFNGDLALSLLNRDKTYGALDSIGHYEVPKFVRSFTPINESSVLSYSARTELSLQLTDFNASTTYQRIQPDYISLGTPYTVNDLETICLAAGGNLLKGHLNLSGAYSTQHNNLEHALSTELLAQSGNLSINANVNKHLNLNVNINGAKVLQKDGLIVLNDSLRMDQLMLNYSFSPSYVSSTDIQQHTLSASINYTDLKDNNPATAVAAAGNNINLSASYGLQFIKAFKGITAGLNYSVYGQKDYRYYSTGLHIGGNAQFLKAHNWNLQGDIGYFFNRTNGATVSNNTTFSLSSGYSLHKHSLSLYSSYTITPPVYLNPLDKVNLNRIPYAVNTRNLSGGITYGYQF</sequence>
<organism evidence="1 2">
    <name type="scientific">Arachidicoccus ginsenosidivorans</name>
    <dbReference type="NCBI Taxonomy" id="496057"/>
    <lineage>
        <taxon>Bacteria</taxon>
        <taxon>Pseudomonadati</taxon>
        <taxon>Bacteroidota</taxon>
        <taxon>Chitinophagia</taxon>
        <taxon>Chitinophagales</taxon>
        <taxon>Chitinophagaceae</taxon>
        <taxon>Arachidicoccus</taxon>
    </lineage>
</organism>
<dbReference type="AlphaFoldDB" id="A0A5B8VSL8"/>
<evidence type="ECO:0000313" key="1">
    <source>
        <dbReference type="EMBL" id="QEC73736.1"/>
    </source>
</evidence>
<dbReference type="Proteomes" id="UP000321291">
    <property type="component" value="Chromosome"/>
</dbReference>
<dbReference type="EMBL" id="CP042434">
    <property type="protein sequence ID" value="QEC73736.1"/>
    <property type="molecule type" value="Genomic_DNA"/>
</dbReference>
<gene>
    <name evidence="1" type="ORF">FSB73_20765</name>
</gene>